<dbReference type="EMBL" id="JAPQKN010000002">
    <property type="protein sequence ID" value="KAJ5169057.1"/>
    <property type="molecule type" value="Genomic_DNA"/>
</dbReference>
<accession>A0A9W9IAR0</accession>
<feature type="domain" description="YAG7-like dimerisation" evidence="2">
    <location>
        <begin position="159"/>
        <end position="239"/>
    </location>
</feature>
<feature type="compositionally biased region" description="Gly residues" evidence="1">
    <location>
        <begin position="365"/>
        <end position="375"/>
    </location>
</feature>
<keyword evidence="4" id="KW-1185">Reference proteome</keyword>
<reference evidence="3" key="2">
    <citation type="journal article" date="2023" name="IMA Fungus">
        <title>Comparative genomic study of the Penicillium genus elucidates a diverse pangenome and 15 lateral gene transfer events.</title>
        <authorList>
            <person name="Petersen C."/>
            <person name="Sorensen T."/>
            <person name="Nielsen M.R."/>
            <person name="Sondergaard T.E."/>
            <person name="Sorensen J.L."/>
            <person name="Fitzpatrick D.A."/>
            <person name="Frisvad J.C."/>
            <person name="Nielsen K.L."/>
        </authorList>
    </citation>
    <scope>NUCLEOTIDE SEQUENCE</scope>
    <source>
        <strain evidence="3">IBT 26290</strain>
    </source>
</reference>
<protein>
    <recommendedName>
        <fullName evidence="2">YAG7-like dimerisation domain-containing protein</fullName>
    </recommendedName>
</protein>
<feature type="compositionally biased region" description="Polar residues" evidence="1">
    <location>
        <begin position="341"/>
        <end position="359"/>
    </location>
</feature>
<reference evidence="3" key="1">
    <citation type="submission" date="2022-11" db="EMBL/GenBank/DDBJ databases">
        <authorList>
            <person name="Petersen C."/>
        </authorList>
    </citation>
    <scope>NUCLEOTIDE SEQUENCE</scope>
    <source>
        <strain evidence="3">IBT 26290</strain>
    </source>
</reference>
<dbReference type="OrthoDB" id="5399559at2759"/>
<evidence type="ECO:0000313" key="3">
    <source>
        <dbReference type="EMBL" id="KAJ5169057.1"/>
    </source>
</evidence>
<evidence type="ECO:0000256" key="1">
    <source>
        <dbReference type="SAM" id="MobiDB-lite"/>
    </source>
</evidence>
<feature type="region of interest" description="Disordered" evidence="1">
    <location>
        <begin position="1"/>
        <end position="45"/>
    </location>
</feature>
<dbReference type="AlphaFoldDB" id="A0A9W9IAR0"/>
<evidence type="ECO:0000259" key="2">
    <source>
        <dbReference type="Pfam" id="PF26434"/>
    </source>
</evidence>
<comment type="caution">
    <text evidence="3">The sequence shown here is derived from an EMBL/GenBank/DDBJ whole genome shotgun (WGS) entry which is preliminary data.</text>
</comment>
<dbReference type="Pfam" id="PF26434">
    <property type="entry name" value="YAG7_C"/>
    <property type="match status" value="1"/>
</dbReference>
<feature type="region of interest" description="Disordered" evidence="1">
    <location>
        <begin position="315"/>
        <end position="389"/>
    </location>
</feature>
<dbReference type="RefSeq" id="XP_056545518.1">
    <property type="nucleotide sequence ID" value="XM_056686776.1"/>
</dbReference>
<feature type="compositionally biased region" description="Polar residues" evidence="1">
    <location>
        <begin position="1"/>
        <end position="41"/>
    </location>
</feature>
<dbReference type="GeneID" id="81425952"/>
<name>A0A9W9IAR0_9EURO</name>
<sequence length="422" mass="44489">MAPASTTSQQPSNKAKKQTSQASNTFKPDPESPTSDVNGNEPTYLKELQKSLRNAAKKLNATAKIDAIIAEHKGKSLDDLVEEKKINADQKAQALKKPALQAAVAQIEEQIGHFKQFAAQYEARLESQKADLMKAHQEELEAVRGNAIADATETSSRILREQLLTLSKFLCAAANVRRAGDAESLESRAFEGVLFQVYGGNKEAVDSMVKLIDGADEKVVGVEGDTLDLSYGDVKVASSKFAPMAEASNVTTEADPVSDPTLANAGLTELQDTSVGAEVAASQAAASATPQADQIAPPSQTLISDAANQVANATYNPTSMDSSATTDGWVEVPRDPAETDTGLQATPANADSDVSNTTPVAEGAGAKGHNGGRGGRGPRRPRGGEGSPGFTYTGHAVALTAILYCRWSGVMDHERNEFSFLE</sequence>
<organism evidence="3 4">
    <name type="scientific">Penicillium canariense</name>
    <dbReference type="NCBI Taxonomy" id="189055"/>
    <lineage>
        <taxon>Eukaryota</taxon>
        <taxon>Fungi</taxon>
        <taxon>Dikarya</taxon>
        <taxon>Ascomycota</taxon>
        <taxon>Pezizomycotina</taxon>
        <taxon>Eurotiomycetes</taxon>
        <taxon>Eurotiomycetidae</taxon>
        <taxon>Eurotiales</taxon>
        <taxon>Aspergillaceae</taxon>
        <taxon>Penicillium</taxon>
    </lineage>
</organism>
<feature type="compositionally biased region" description="Polar residues" evidence="1">
    <location>
        <begin position="315"/>
        <end position="326"/>
    </location>
</feature>
<gene>
    <name evidence="3" type="ORF">N7482_004651</name>
</gene>
<evidence type="ECO:0000313" key="4">
    <source>
        <dbReference type="Proteomes" id="UP001149163"/>
    </source>
</evidence>
<dbReference type="Proteomes" id="UP001149163">
    <property type="component" value="Unassembled WGS sequence"/>
</dbReference>
<dbReference type="InterPro" id="IPR058602">
    <property type="entry name" value="YAG7_dimerisation_dom"/>
</dbReference>
<proteinExistence type="predicted"/>